<name>A0ACB7SHY3_HYAAI</name>
<protein>
    <submittedName>
        <fullName evidence="1">Uncharacterized protein</fullName>
    </submittedName>
</protein>
<comment type="caution">
    <text evidence="1">The sequence shown here is derived from an EMBL/GenBank/DDBJ whole genome shotgun (WGS) entry which is preliminary data.</text>
</comment>
<evidence type="ECO:0000313" key="1">
    <source>
        <dbReference type="EMBL" id="KAH6934300.1"/>
    </source>
</evidence>
<reference evidence="1" key="1">
    <citation type="submission" date="2020-05" db="EMBL/GenBank/DDBJ databases">
        <title>Large-scale comparative analyses of tick genomes elucidate their genetic diversity and vector capacities.</title>
        <authorList>
            <person name="Jia N."/>
            <person name="Wang J."/>
            <person name="Shi W."/>
            <person name="Du L."/>
            <person name="Sun Y."/>
            <person name="Zhan W."/>
            <person name="Jiang J."/>
            <person name="Wang Q."/>
            <person name="Zhang B."/>
            <person name="Ji P."/>
            <person name="Sakyi L.B."/>
            <person name="Cui X."/>
            <person name="Yuan T."/>
            <person name="Jiang B."/>
            <person name="Yang W."/>
            <person name="Lam T.T.-Y."/>
            <person name="Chang Q."/>
            <person name="Ding S."/>
            <person name="Wang X."/>
            <person name="Zhu J."/>
            <person name="Ruan X."/>
            <person name="Zhao L."/>
            <person name="Wei J."/>
            <person name="Que T."/>
            <person name="Du C."/>
            <person name="Cheng J."/>
            <person name="Dai P."/>
            <person name="Han X."/>
            <person name="Huang E."/>
            <person name="Gao Y."/>
            <person name="Liu J."/>
            <person name="Shao H."/>
            <person name="Ye R."/>
            <person name="Li L."/>
            <person name="Wei W."/>
            <person name="Wang X."/>
            <person name="Wang C."/>
            <person name="Yang T."/>
            <person name="Huo Q."/>
            <person name="Li W."/>
            <person name="Guo W."/>
            <person name="Chen H."/>
            <person name="Zhou L."/>
            <person name="Ni X."/>
            <person name="Tian J."/>
            <person name="Zhou Y."/>
            <person name="Sheng Y."/>
            <person name="Liu T."/>
            <person name="Pan Y."/>
            <person name="Xia L."/>
            <person name="Li J."/>
            <person name="Zhao F."/>
            <person name="Cao W."/>
        </authorList>
    </citation>
    <scope>NUCLEOTIDE SEQUENCE</scope>
    <source>
        <strain evidence="1">Hyas-2018</strain>
    </source>
</reference>
<accession>A0ACB7SHY3</accession>
<dbReference type="EMBL" id="CM023484">
    <property type="protein sequence ID" value="KAH6934300.1"/>
    <property type="molecule type" value="Genomic_DNA"/>
</dbReference>
<organism evidence="1 2">
    <name type="scientific">Hyalomma asiaticum</name>
    <name type="common">Tick</name>
    <dbReference type="NCBI Taxonomy" id="266040"/>
    <lineage>
        <taxon>Eukaryota</taxon>
        <taxon>Metazoa</taxon>
        <taxon>Ecdysozoa</taxon>
        <taxon>Arthropoda</taxon>
        <taxon>Chelicerata</taxon>
        <taxon>Arachnida</taxon>
        <taxon>Acari</taxon>
        <taxon>Parasitiformes</taxon>
        <taxon>Ixodida</taxon>
        <taxon>Ixodoidea</taxon>
        <taxon>Ixodidae</taxon>
        <taxon>Hyalomminae</taxon>
        <taxon>Hyalomma</taxon>
    </lineage>
</organism>
<dbReference type="Proteomes" id="UP000821845">
    <property type="component" value="Chromosome 4"/>
</dbReference>
<keyword evidence="2" id="KW-1185">Reference proteome</keyword>
<gene>
    <name evidence="1" type="ORF">HPB50_022892</name>
</gene>
<proteinExistence type="predicted"/>
<evidence type="ECO:0000313" key="2">
    <source>
        <dbReference type="Proteomes" id="UP000821845"/>
    </source>
</evidence>
<sequence>MVPCNPLYFAIPVAVASSTTLVLPTAAMSIAIIDDVLAPCRRKMLIHGTVLKVVTLTSLILSMNTVGEALFSWSELPTWAQQRPARNASSVVAIQRLLKGVSDSRRLAPVRSEA</sequence>